<dbReference type="RefSeq" id="WP_086114080.1">
    <property type="nucleotide sequence ID" value="NZ_CAWNHF010000148.1"/>
</dbReference>
<dbReference type="AlphaFoldDB" id="A0A1Y2SG52"/>
<gene>
    <name evidence="1" type="ORF">Xbed_03470</name>
</gene>
<name>A0A1Y2SG52_9GAMM</name>
<dbReference type="EMBL" id="MUBK01000042">
    <property type="protein sequence ID" value="OTA16543.1"/>
    <property type="molecule type" value="Genomic_DNA"/>
</dbReference>
<evidence type="ECO:0000313" key="1">
    <source>
        <dbReference type="EMBL" id="OTA16543.1"/>
    </source>
</evidence>
<sequence>MSEFTLEIKLALDDNDDNDEVKLSTKSNYTSGLKTVYFANMTQALQRLVQGDLQNKVEIASEIAYLVKKLSNCHCDEE</sequence>
<dbReference type="STRING" id="40578.Xbed_03470"/>
<evidence type="ECO:0000313" key="2">
    <source>
        <dbReference type="Proteomes" id="UP000194204"/>
    </source>
</evidence>
<accession>A0A1Y2SG52</accession>
<organism evidence="1 2">
    <name type="scientific">Xenorhabdus beddingii</name>
    <dbReference type="NCBI Taxonomy" id="40578"/>
    <lineage>
        <taxon>Bacteria</taxon>
        <taxon>Pseudomonadati</taxon>
        <taxon>Pseudomonadota</taxon>
        <taxon>Gammaproteobacteria</taxon>
        <taxon>Enterobacterales</taxon>
        <taxon>Morganellaceae</taxon>
        <taxon>Xenorhabdus</taxon>
    </lineage>
</organism>
<dbReference type="Proteomes" id="UP000194204">
    <property type="component" value="Unassembled WGS sequence"/>
</dbReference>
<proteinExistence type="predicted"/>
<reference evidence="1 2" key="1">
    <citation type="submission" date="2017-01" db="EMBL/GenBank/DDBJ databases">
        <title>Deconstructing symbiosis and pathogenesis requirements using a combined genomic-metabolomic approach.</title>
        <authorList>
            <person name="Tobias N.J."/>
            <person name="Wolff H."/>
            <person name="Djahanschiri B."/>
            <person name="Ebersberger I."/>
            <person name="Bode H.B."/>
        </authorList>
    </citation>
    <scope>NUCLEOTIDE SEQUENCE [LARGE SCALE GENOMIC DNA]</scope>
    <source>
        <strain evidence="1 2">DSM 4764</strain>
    </source>
</reference>
<comment type="caution">
    <text evidence="1">The sequence shown here is derived from an EMBL/GenBank/DDBJ whole genome shotgun (WGS) entry which is preliminary data.</text>
</comment>
<evidence type="ECO:0008006" key="3">
    <source>
        <dbReference type="Google" id="ProtNLM"/>
    </source>
</evidence>
<keyword evidence="2" id="KW-1185">Reference proteome</keyword>
<protein>
    <recommendedName>
        <fullName evidence="3">Phage protein</fullName>
    </recommendedName>
</protein>